<dbReference type="Proteomes" id="UP000224076">
    <property type="component" value="Unassembled WGS sequence"/>
</dbReference>
<name>A0A2B3UHN0_BACCE</name>
<dbReference type="InterPro" id="IPR035897">
    <property type="entry name" value="Toll_tir_struct_dom_sf"/>
</dbReference>
<proteinExistence type="predicted"/>
<organism evidence="1 2">
    <name type="scientific">Bacillus cereus</name>
    <dbReference type="NCBI Taxonomy" id="1396"/>
    <lineage>
        <taxon>Bacteria</taxon>
        <taxon>Bacillati</taxon>
        <taxon>Bacillota</taxon>
        <taxon>Bacilli</taxon>
        <taxon>Bacillales</taxon>
        <taxon>Bacillaceae</taxon>
        <taxon>Bacillus</taxon>
        <taxon>Bacillus cereus group</taxon>
    </lineage>
</organism>
<evidence type="ECO:0000313" key="1">
    <source>
        <dbReference type="EMBL" id="PFU45977.1"/>
    </source>
</evidence>
<gene>
    <name evidence="1" type="ORF">COK86_04320</name>
</gene>
<sequence>MASNVFVSFRFSDGLDYKNKLVEKFDELDYTINKSEDEDRSNMSEDTIQKYLYEKLEDCSLTVVVLTPNAINYNTKQVFDIETWSNKNVYDDWLYDELRYSLEDRTGNRTNGVIALYTPEAKSYVISAETDEVTTINDFENLVRKNMLNVKKAYKYCPTEGRWNSAKDNYISLVAFDDFMGNPKYYIDSALEKRNRTDQFDLVKRMKP</sequence>
<reference evidence="1 2" key="1">
    <citation type="submission" date="2017-09" db="EMBL/GenBank/DDBJ databases">
        <title>Large-scale bioinformatics analysis of Bacillus genomes uncovers conserved roles of natural products in bacterial physiology.</title>
        <authorList>
            <consortium name="Agbiome Team Llc"/>
            <person name="Bleich R.M."/>
            <person name="Grubbs K.J."/>
            <person name="Santa Maria K.C."/>
            <person name="Allen S.E."/>
            <person name="Farag S."/>
            <person name="Shank E.A."/>
            <person name="Bowers A."/>
        </authorList>
    </citation>
    <scope>NUCLEOTIDE SEQUENCE [LARGE SCALE GENOMIC DNA]</scope>
    <source>
        <strain evidence="1 2">AFS061806</strain>
    </source>
</reference>
<dbReference type="Gene3D" id="3.40.50.10140">
    <property type="entry name" value="Toll/interleukin-1 receptor homology (TIR) domain"/>
    <property type="match status" value="1"/>
</dbReference>
<dbReference type="SUPFAM" id="SSF52200">
    <property type="entry name" value="Toll/Interleukin receptor TIR domain"/>
    <property type="match status" value="1"/>
</dbReference>
<dbReference type="RefSeq" id="WP_098665397.1">
    <property type="nucleotide sequence ID" value="NZ_NVDG01000010.1"/>
</dbReference>
<dbReference type="AlphaFoldDB" id="A0A2B3UHN0"/>
<accession>A0A2B3UHN0</accession>
<comment type="caution">
    <text evidence="1">The sequence shown here is derived from an EMBL/GenBank/DDBJ whole genome shotgun (WGS) entry which is preliminary data.</text>
</comment>
<protein>
    <submittedName>
        <fullName evidence="1">Molecular chaperone Tir</fullName>
    </submittedName>
</protein>
<evidence type="ECO:0000313" key="2">
    <source>
        <dbReference type="Proteomes" id="UP000224076"/>
    </source>
</evidence>
<dbReference type="EMBL" id="NVDG01000010">
    <property type="protein sequence ID" value="PFU45977.1"/>
    <property type="molecule type" value="Genomic_DNA"/>
</dbReference>